<dbReference type="InterPro" id="IPR021109">
    <property type="entry name" value="Peptidase_aspartic_dom_sf"/>
</dbReference>
<dbReference type="Gene3D" id="4.10.60.10">
    <property type="entry name" value="Zinc finger, CCHC-type"/>
    <property type="match status" value="1"/>
</dbReference>
<comment type="caution">
    <text evidence="4">The sequence shown here is derived from an EMBL/GenBank/DDBJ whole genome shotgun (WGS) entry which is preliminary data.</text>
</comment>
<evidence type="ECO:0000259" key="3">
    <source>
        <dbReference type="PROSITE" id="PS50158"/>
    </source>
</evidence>
<dbReference type="InterPro" id="IPR036875">
    <property type="entry name" value="Znf_CCHC_sf"/>
</dbReference>
<feature type="region of interest" description="Disordered" evidence="2">
    <location>
        <begin position="210"/>
        <end position="275"/>
    </location>
</feature>
<dbReference type="Pfam" id="PF00098">
    <property type="entry name" value="zf-CCHC"/>
    <property type="match status" value="1"/>
</dbReference>
<name>A0AAD8TNE3_LOLMU</name>
<feature type="region of interest" description="Disordered" evidence="2">
    <location>
        <begin position="441"/>
        <end position="494"/>
    </location>
</feature>
<dbReference type="SUPFAM" id="SSF57756">
    <property type="entry name" value="Retrovirus zinc finger-like domains"/>
    <property type="match status" value="1"/>
</dbReference>
<dbReference type="PROSITE" id="PS50158">
    <property type="entry name" value="ZF_CCHC"/>
    <property type="match status" value="1"/>
</dbReference>
<evidence type="ECO:0000313" key="5">
    <source>
        <dbReference type="Proteomes" id="UP001231189"/>
    </source>
</evidence>
<protein>
    <recommendedName>
        <fullName evidence="3">CCHC-type domain-containing protein</fullName>
    </recommendedName>
</protein>
<keyword evidence="1" id="KW-0862">Zinc</keyword>
<feature type="domain" description="CCHC-type" evidence="3">
    <location>
        <begin position="503"/>
        <end position="518"/>
    </location>
</feature>
<dbReference type="AlphaFoldDB" id="A0AAD8TNE3"/>
<feature type="compositionally biased region" description="Basic and acidic residues" evidence="2">
    <location>
        <begin position="478"/>
        <end position="488"/>
    </location>
</feature>
<dbReference type="InterPro" id="IPR005162">
    <property type="entry name" value="Retrotrans_gag_dom"/>
</dbReference>
<dbReference type="Pfam" id="PF04827">
    <property type="entry name" value="Plant_tran"/>
    <property type="match status" value="1"/>
</dbReference>
<dbReference type="GO" id="GO:0003676">
    <property type="term" value="F:nucleic acid binding"/>
    <property type="evidence" value="ECO:0007669"/>
    <property type="project" value="InterPro"/>
</dbReference>
<evidence type="ECO:0000256" key="2">
    <source>
        <dbReference type="SAM" id="MobiDB-lite"/>
    </source>
</evidence>
<dbReference type="EMBL" id="JAUUTY010000002">
    <property type="protein sequence ID" value="KAK1685003.1"/>
    <property type="molecule type" value="Genomic_DNA"/>
</dbReference>
<dbReference type="PANTHER" id="PTHR35046:SF9">
    <property type="entry name" value="RNA-DIRECTED DNA POLYMERASE"/>
    <property type="match status" value="1"/>
</dbReference>
<sequence length="819" mass="93274">MYKGHKKGCTVILEAVTTHDLWIWHSFFGMPGSNNDINVLQCSPIFSKLIEGHAPPVNKRYYLADGIYLKWAIFVKTISSPVLPKEVEFVKKQKGCHKDVERAFGVIQQRFVVVRFPALTWSKDQMCEDGDDIPWGPEITEDLRIHLTSINDTNKKLRKKVVDLSTHIAGVEDRLNVRLTTSDRERDDSLRVVTDSLNRLTAVVQRLEARAVAPRQSRSPQRRQGQSGDDYSDVSDARGGHRRQPRRGVEVRHGAGQQRNQGGEAAQEDGGLGRIKVTIPEFSGRSDPEKYLEWEMQVNQIFDGHNYSEEKKVRVASMEFTEYALVWWDNKNRTGERPATWVDMKRVMREVFVPAYYTRQLHSKLRRLVQGTKTVDEYYKEMQILMIRTAVRESAEATMVRMFEGLNEDIRDRVDLMQYNDIHELVHQAERAERWCREKQAAGNRPSYSNGRRSSSQSDNVSFSSKHAESYKPTSNEQGKRAAAHKEVSQAASSTSHHSNIICHKCGGRGHIMRECPNRKTILLVDDAYISDSEDEMPPLEDDTKNDDGTALDAWPALTVPSLMAYKVQHDDKVIVEPGQRRSIFQTACTIKGEVCKLIVDGGSASNMISKDVVESLSLPTWEHPKPYYMQWINGVGKLKVTHRVKVPFVVDGYNDKVECDVLPLHVCHLLLGRPWQHDVNALHHGRTNRYTFMHKGEFYTLLPKDAKDIECTVEVFKKKSTRSRSKPRTVSLQGREDDAALSTANDNSVKVAMYVVPARRREREVQPTLVCNAKKDVSQLAHVMVGSVPVQITPSDEVEPRFRTPCTYIMVGRIAVQV</sequence>
<dbReference type="InterPro" id="IPR006912">
    <property type="entry name" value="Harbinger_derived_prot"/>
</dbReference>
<gene>
    <name evidence="4" type="ORF">QYE76_045851</name>
</gene>
<feature type="compositionally biased region" description="Low complexity" evidence="2">
    <location>
        <begin position="214"/>
        <end position="228"/>
    </location>
</feature>
<dbReference type="Proteomes" id="UP001231189">
    <property type="component" value="Unassembled WGS sequence"/>
</dbReference>
<proteinExistence type="predicted"/>
<feature type="compositionally biased region" description="Low complexity" evidence="2">
    <location>
        <begin position="444"/>
        <end position="465"/>
    </location>
</feature>
<keyword evidence="1" id="KW-0479">Metal-binding</keyword>
<dbReference type="GO" id="GO:0008270">
    <property type="term" value="F:zinc ion binding"/>
    <property type="evidence" value="ECO:0007669"/>
    <property type="project" value="UniProtKB-KW"/>
</dbReference>
<evidence type="ECO:0000313" key="4">
    <source>
        <dbReference type="EMBL" id="KAK1685003.1"/>
    </source>
</evidence>
<keyword evidence="1" id="KW-0863">Zinc-finger</keyword>
<dbReference type="Pfam" id="PF03732">
    <property type="entry name" value="Retrotrans_gag"/>
    <property type="match status" value="1"/>
</dbReference>
<dbReference type="Gene3D" id="2.40.70.10">
    <property type="entry name" value="Acid Proteases"/>
    <property type="match status" value="1"/>
</dbReference>
<organism evidence="4 5">
    <name type="scientific">Lolium multiflorum</name>
    <name type="common">Italian ryegrass</name>
    <name type="synonym">Lolium perenne subsp. multiflorum</name>
    <dbReference type="NCBI Taxonomy" id="4521"/>
    <lineage>
        <taxon>Eukaryota</taxon>
        <taxon>Viridiplantae</taxon>
        <taxon>Streptophyta</taxon>
        <taxon>Embryophyta</taxon>
        <taxon>Tracheophyta</taxon>
        <taxon>Spermatophyta</taxon>
        <taxon>Magnoliopsida</taxon>
        <taxon>Liliopsida</taxon>
        <taxon>Poales</taxon>
        <taxon>Poaceae</taxon>
        <taxon>BOP clade</taxon>
        <taxon>Pooideae</taxon>
        <taxon>Poodae</taxon>
        <taxon>Poeae</taxon>
        <taxon>Poeae Chloroplast Group 2 (Poeae type)</taxon>
        <taxon>Loliodinae</taxon>
        <taxon>Loliinae</taxon>
        <taxon>Lolium</taxon>
    </lineage>
</organism>
<dbReference type="PANTHER" id="PTHR35046">
    <property type="entry name" value="ZINC KNUCKLE (CCHC-TYPE) FAMILY PROTEIN"/>
    <property type="match status" value="1"/>
</dbReference>
<dbReference type="SMART" id="SM00343">
    <property type="entry name" value="ZnF_C2HC"/>
    <property type="match status" value="1"/>
</dbReference>
<reference evidence="4" key="1">
    <citation type="submission" date="2023-07" db="EMBL/GenBank/DDBJ databases">
        <title>A chromosome-level genome assembly of Lolium multiflorum.</title>
        <authorList>
            <person name="Chen Y."/>
            <person name="Copetti D."/>
            <person name="Kolliker R."/>
            <person name="Studer B."/>
        </authorList>
    </citation>
    <scope>NUCLEOTIDE SEQUENCE</scope>
    <source>
        <strain evidence="4">02402/16</strain>
        <tissue evidence="4">Leaf</tissue>
    </source>
</reference>
<dbReference type="InterPro" id="IPR001878">
    <property type="entry name" value="Znf_CCHC"/>
</dbReference>
<evidence type="ECO:0000256" key="1">
    <source>
        <dbReference type="PROSITE-ProRule" id="PRU00047"/>
    </source>
</evidence>
<accession>A0AAD8TNE3</accession>
<keyword evidence="5" id="KW-1185">Reference proteome</keyword>
<dbReference type="CDD" id="cd00303">
    <property type="entry name" value="retropepsin_like"/>
    <property type="match status" value="1"/>
</dbReference>